<reference evidence="9 10" key="1">
    <citation type="submission" date="2024-04" db="EMBL/GenBank/DDBJ databases">
        <title>Novel genus in family Flammeovirgaceae.</title>
        <authorList>
            <person name="Nguyen T.H."/>
            <person name="Vuong T.Q."/>
            <person name="Le H."/>
            <person name="Kim S.-G."/>
        </authorList>
    </citation>
    <scope>NUCLEOTIDE SEQUENCE [LARGE SCALE GENOMIC DNA]</scope>
    <source>
        <strain evidence="9 10">JCM 23209</strain>
    </source>
</reference>
<feature type="transmembrane region" description="Helical" evidence="7">
    <location>
        <begin position="6"/>
        <end position="26"/>
    </location>
</feature>
<dbReference type="InterPro" id="IPR006694">
    <property type="entry name" value="Fatty_acid_hydroxylase"/>
</dbReference>
<keyword evidence="10" id="KW-1185">Reference proteome</keyword>
<proteinExistence type="predicted"/>
<dbReference type="PANTHER" id="PTHR21624:SF1">
    <property type="entry name" value="ALKYLGLYCEROL MONOOXYGENASE"/>
    <property type="match status" value="1"/>
</dbReference>
<keyword evidence="3 7" id="KW-1133">Transmembrane helix</keyword>
<evidence type="ECO:0000256" key="6">
    <source>
        <dbReference type="ARBA" id="ARBA00023136"/>
    </source>
</evidence>
<dbReference type="EC" id="1.-.-.-" evidence="9"/>
<dbReference type="Pfam" id="PF04116">
    <property type="entry name" value="FA_hydroxylase"/>
    <property type="match status" value="1"/>
</dbReference>
<organism evidence="9 10">
    <name type="scientific">Rapidithrix thailandica</name>
    <dbReference type="NCBI Taxonomy" id="413964"/>
    <lineage>
        <taxon>Bacteria</taxon>
        <taxon>Pseudomonadati</taxon>
        <taxon>Bacteroidota</taxon>
        <taxon>Cytophagia</taxon>
        <taxon>Cytophagales</taxon>
        <taxon>Flammeovirgaceae</taxon>
        <taxon>Rapidithrix</taxon>
    </lineage>
</organism>
<evidence type="ECO:0000256" key="4">
    <source>
        <dbReference type="ARBA" id="ARBA00023002"/>
    </source>
</evidence>
<dbReference type="AlphaFoldDB" id="A0AAW9S4J2"/>
<keyword evidence="2 7" id="KW-0812">Transmembrane</keyword>
<keyword evidence="4 9" id="KW-0560">Oxidoreductase</keyword>
<name>A0AAW9S4J2_9BACT</name>
<evidence type="ECO:0000256" key="3">
    <source>
        <dbReference type="ARBA" id="ARBA00022989"/>
    </source>
</evidence>
<dbReference type="RefSeq" id="WP_346820650.1">
    <property type="nucleotide sequence ID" value="NZ_JBDKWZ010000004.1"/>
</dbReference>
<dbReference type="GO" id="GO:0016020">
    <property type="term" value="C:membrane"/>
    <property type="evidence" value="ECO:0007669"/>
    <property type="project" value="GOC"/>
</dbReference>
<protein>
    <submittedName>
        <fullName evidence="9">Sterol desaturase family protein</fullName>
        <ecNumber evidence="9">1.-.-.-</ecNumber>
    </submittedName>
</protein>
<evidence type="ECO:0000256" key="1">
    <source>
        <dbReference type="ARBA" id="ARBA00004127"/>
    </source>
</evidence>
<comment type="caution">
    <text evidence="9">The sequence shown here is derived from an EMBL/GenBank/DDBJ whole genome shotgun (WGS) entry which is preliminary data.</text>
</comment>
<evidence type="ECO:0000256" key="7">
    <source>
        <dbReference type="SAM" id="Phobius"/>
    </source>
</evidence>
<feature type="transmembrane region" description="Helical" evidence="7">
    <location>
        <begin position="78"/>
        <end position="95"/>
    </location>
</feature>
<dbReference type="GO" id="GO:0012505">
    <property type="term" value="C:endomembrane system"/>
    <property type="evidence" value="ECO:0007669"/>
    <property type="project" value="UniProtKB-SubCell"/>
</dbReference>
<evidence type="ECO:0000256" key="2">
    <source>
        <dbReference type="ARBA" id="ARBA00022692"/>
    </source>
</evidence>
<dbReference type="GO" id="GO:0008610">
    <property type="term" value="P:lipid biosynthetic process"/>
    <property type="evidence" value="ECO:0007669"/>
    <property type="project" value="InterPro"/>
</dbReference>
<feature type="transmembrane region" description="Helical" evidence="7">
    <location>
        <begin position="359"/>
        <end position="376"/>
    </location>
</feature>
<evidence type="ECO:0000259" key="8">
    <source>
        <dbReference type="Pfam" id="PF04116"/>
    </source>
</evidence>
<dbReference type="GO" id="GO:0006643">
    <property type="term" value="P:membrane lipid metabolic process"/>
    <property type="evidence" value="ECO:0007669"/>
    <property type="project" value="TreeGrafter"/>
</dbReference>
<gene>
    <name evidence="9" type="ORF">AAG747_08115</name>
</gene>
<dbReference type="PANTHER" id="PTHR21624">
    <property type="entry name" value="STEROL DESATURASE-RELATED PROTEIN"/>
    <property type="match status" value="1"/>
</dbReference>
<evidence type="ECO:0000313" key="9">
    <source>
        <dbReference type="EMBL" id="MEN7547869.1"/>
    </source>
</evidence>
<dbReference type="GO" id="GO:0050479">
    <property type="term" value="F:glyceryl-ether monooxygenase activity"/>
    <property type="evidence" value="ECO:0007669"/>
    <property type="project" value="TreeGrafter"/>
</dbReference>
<feature type="transmembrane region" description="Helical" evidence="7">
    <location>
        <begin position="382"/>
        <end position="403"/>
    </location>
</feature>
<sequence>MDLNPVILSIPVYFILIGFELIVTFLRKTDYYHLPDAMTNISCGIGDQVIGIFAKVVTLGVYQYIFEHFRLFDIPNNWLWFAVLFVAVDFIYYWVHRLSHEVNFLWAGHVVHHQSEDYNFSVALRQSWFHKFFTFAFYLPLAFIGFDTLSFLAANGFNLLYQFWIHTELIGKMGAFEKVMNTPSHHRVHHGRNPEYIDKNHAGVFIIWDRIFGTFQEEKEKPVYGVTTPLNSWNPLWANVIHWKSMWQQAYSFPTWKDRWKLFFKPPGWQPDYLGGPLQVPEVERLSVEKFTSFTPLQLNLYLVFQYVLVLAGTAFFLFGHESMTVLDKSLGALLIGWAVIHCGLLFERKKWVYVLEYFRLVGSLLYLMYMIRGFHYFEPVVFAASGLTLLSLLGLVLLFKVFK</sequence>
<evidence type="ECO:0000313" key="10">
    <source>
        <dbReference type="Proteomes" id="UP001403385"/>
    </source>
</evidence>
<keyword evidence="6 7" id="KW-0472">Membrane</keyword>
<evidence type="ECO:0000256" key="5">
    <source>
        <dbReference type="ARBA" id="ARBA00023098"/>
    </source>
</evidence>
<dbReference type="GO" id="GO:0005506">
    <property type="term" value="F:iron ion binding"/>
    <property type="evidence" value="ECO:0007669"/>
    <property type="project" value="InterPro"/>
</dbReference>
<keyword evidence="5" id="KW-0443">Lipid metabolism</keyword>
<accession>A0AAW9S4J2</accession>
<comment type="subcellular location">
    <subcellularLocation>
        <location evidence="1">Endomembrane system</location>
        <topology evidence="1">Multi-pass membrane protein</topology>
    </subcellularLocation>
</comment>
<feature type="transmembrane region" description="Helical" evidence="7">
    <location>
        <begin position="299"/>
        <end position="319"/>
    </location>
</feature>
<feature type="transmembrane region" description="Helical" evidence="7">
    <location>
        <begin position="331"/>
        <end position="347"/>
    </location>
</feature>
<feature type="domain" description="Fatty acid hydroxylase" evidence="8">
    <location>
        <begin position="81"/>
        <end position="214"/>
    </location>
</feature>
<dbReference type="Proteomes" id="UP001403385">
    <property type="component" value="Unassembled WGS sequence"/>
</dbReference>
<dbReference type="EMBL" id="JBDKWZ010000004">
    <property type="protein sequence ID" value="MEN7547869.1"/>
    <property type="molecule type" value="Genomic_DNA"/>
</dbReference>
<feature type="transmembrane region" description="Helical" evidence="7">
    <location>
        <begin position="132"/>
        <end position="154"/>
    </location>
</feature>
<dbReference type="InterPro" id="IPR051689">
    <property type="entry name" value="Sterol_desaturase/TMEM195"/>
</dbReference>